<evidence type="ECO:0000256" key="5">
    <source>
        <dbReference type="ARBA" id="ARBA00022801"/>
    </source>
</evidence>
<evidence type="ECO:0000256" key="7">
    <source>
        <dbReference type="HAMAP-Rule" id="MF_00227"/>
    </source>
</evidence>
<evidence type="ECO:0000256" key="1">
    <source>
        <dbReference type="ARBA" id="ARBA00002663"/>
    </source>
</evidence>
<keyword evidence="4 7" id="KW-0255">Endonuclease</keyword>
<dbReference type="Pfam" id="PF00825">
    <property type="entry name" value="Ribonuclease_P"/>
    <property type="match status" value="1"/>
</dbReference>
<evidence type="ECO:0000256" key="2">
    <source>
        <dbReference type="ARBA" id="ARBA00022694"/>
    </source>
</evidence>
<comment type="similarity">
    <text evidence="7">Belongs to the RnpA family.</text>
</comment>
<keyword evidence="6 7" id="KW-0694">RNA-binding</keyword>
<keyword evidence="5 7" id="KW-0378">Hydrolase</keyword>
<dbReference type="HAMAP" id="MF_00227">
    <property type="entry name" value="RNase_P"/>
    <property type="match status" value="1"/>
</dbReference>
<dbReference type="PANTHER" id="PTHR33992">
    <property type="entry name" value="RIBONUCLEASE P PROTEIN COMPONENT"/>
    <property type="match status" value="1"/>
</dbReference>
<comment type="caution">
    <text evidence="9">The sequence shown here is derived from an EMBL/GenBank/DDBJ whole genome shotgun (WGS) entry which is preliminary data.</text>
</comment>
<evidence type="ECO:0000256" key="6">
    <source>
        <dbReference type="ARBA" id="ARBA00022884"/>
    </source>
</evidence>
<protein>
    <recommendedName>
        <fullName evidence="7 8">Ribonuclease P protein component</fullName>
        <shortName evidence="7">RNase P protein</shortName>
        <shortName evidence="7">RNaseP protein</shortName>
        <ecNumber evidence="7 8">3.1.26.5</ecNumber>
    </recommendedName>
    <alternativeName>
        <fullName evidence="7">Protein C5</fullName>
    </alternativeName>
</protein>
<name>A0ABW5RN01_9BACI</name>
<evidence type="ECO:0000256" key="8">
    <source>
        <dbReference type="NCBIfam" id="TIGR00188"/>
    </source>
</evidence>
<comment type="subunit">
    <text evidence="7">Consists of a catalytic RNA component (M1 or rnpB) and a protein subunit.</text>
</comment>
<dbReference type="PROSITE" id="PS00648">
    <property type="entry name" value="RIBONUCLEASE_P"/>
    <property type="match status" value="1"/>
</dbReference>
<dbReference type="InterPro" id="IPR020539">
    <property type="entry name" value="RNase_P_CS"/>
</dbReference>
<evidence type="ECO:0000256" key="4">
    <source>
        <dbReference type="ARBA" id="ARBA00022759"/>
    </source>
</evidence>
<comment type="catalytic activity">
    <reaction evidence="7">
        <text>Endonucleolytic cleavage of RNA, removing 5'-extranucleotides from tRNA precursor.</text>
        <dbReference type="EC" id="3.1.26.5"/>
    </reaction>
</comment>
<keyword evidence="2 7" id="KW-0819">tRNA processing</keyword>
<keyword evidence="10" id="KW-1185">Reference proteome</keyword>
<gene>
    <name evidence="7 9" type="primary">rnpA</name>
    <name evidence="9" type="ORF">ACFSUL_02655</name>
</gene>
<keyword evidence="3 7" id="KW-0540">Nuclease</keyword>
<dbReference type="NCBIfam" id="TIGR00188">
    <property type="entry name" value="rnpA"/>
    <property type="match status" value="1"/>
</dbReference>
<dbReference type="GO" id="GO:0004526">
    <property type="term" value="F:ribonuclease P activity"/>
    <property type="evidence" value="ECO:0007669"/>
    <property type="project" value="UniProtKB-EC"/>
</dbReference>
<organism evidence="9 10">
    <name type="scientific">Bacillus seohaeanensis</name>
    <dbReference type="NCBI Taxonomy" id="284580"/>
    <lineage>
        <taxon>Bacteria</taxon>
        <taxon>Bacillati</taxon>
        <taxon>Bacillota</taxon>
        <taxon>Bacilli</taxon>
        <taxon>Bacillales</taxon>
        <taxon>Bacillaceae</taxon>
        <taxon>Bacillus</taxon>
    </lineage>
</organism>
<dbReference type="Proteomes" id="UP001597506">
    <property type="component" value="Unassembled WGS sequence"/>
</dbReference>
<dbReference type="EMBL" id="JBHUMF010000006">
    <property type="protein sequence ID" value="MFD2679645.1"/>
    <property type="molecule type" value="Genomic_DNA"/>
</dbReference>
<accession>A0ABW5RN01</accession>
<dbReference type="RefSeq" id="WP_377932439.1">
    <property type="nucleotide sequence ID" value="NZ_JBHUMF010000006.1"/>
</dbReference>
<dbReference type="EC" id="3.1.26.5" evidence="7 8"/>
<reference evidence="10" key="1">
    <citation type="journal article" date="2019" name="Int. J. Syst. Evol. Microbiol.">
        <title>The Global Catalogue of Microorganisms (GCM) 10K type strain sequencing project: providing services to taxonomists for standard genome sequencing and annotation.</title>
        <authorList>
            <consortium name="The Broad Institute Genomics Platform"/>
            <consortium name="The Broad Institute Genome Sequencing Center for Infectious Disease"/>
            <person name="Wu L."/>
            <person name="Ma J."/>
        </authorList>
    </citation>
    <scope>NUCLEOTIDE SEQUENCE [LARGE SCALE GENOMIC DNA]</scope>
    <source>
        <strain evidence="10">KCTC 3913</strain>
    </source>
</reference>
<sequence length="124" mass="14477">MRKEQRVKKNSEFQEIFKKGTSVANRQFVLYVLKKEETQPFRIGLSVSKKIGNAVVRNKVKRYIRQAFLELKEEVKEGHDYLIIARKPAAEMNFHEVKKSLTHVLKKGKAFKRSSSSGNVKRKQ</sequence>
<dbReference type="SUPFAM" id="SSF54211">
    <property type="entry name" value="Ribosomal protein S5 domain 2-like"/>
    <property type="match status" value="1"/>
</dbReference>
<proteinExistence type="inferred from homology"/>
<dbReference type="PANTHER" id="PTHR33992:SF1">
    <property type="entry name" value="RIBONUCLEASE P PROTEIN COMPONENT"/>
    <property type="match status" value="1"/>
</dbReference>
<comment type="function">
    <text evidence="1 7">RNaseP catalyzes the removal of the 5'-leader sequence from pre-tRNA to produce the mature 5'-terminus. It can also cleave other RNA substrates such as 4.5S RNA. The protein component plays an auxiliary but essential role in vivo by binding to the 5'-leader sequence and broadening the substrate specificity of the ribozyme.</text>
</comment>
<dbReference type="InterPro" id="IPR020568">
    <property type="entry name" value="Ribosomal_Su5_D2-typ_SF"/>
</dbReference>
<evidence type="ECO:0000313" key="9">
    <source>
        <dbReference type="EMBL" id="MFD2679645.1"/>
    </source>
</evidence>
<dbReference type="Gene3D" id="3.30.230.10">
    <property type="match status" value="1"/>
</dbReference>
<evidence type="ECO:0000313" key="10">
    <source>
        <dbReference type="Proteomes" id="UP001597506"/>
    </source>
</evidence>
<dbReference type="InterPro" id="IPR014721">
    <property type="entry name" value="Ribsml_uS5_D2-typ_fold_subgr"/>
</dbReference>
<dbReference type="InterPro" id="IPR000100">
    <property type="entry name" value="RNase_P"/>
</dbReference>
<evidence type="ECO:0000256" key="3">
    <source>
        <dbReference type="ARBA" id="ARBA00022722"/>
    </source>
</evidence>